<dbReference type="PROSITE" id="PS51934">
    <property type="entry name" value="LRAT"/>
    <property type="match status" value="1"/>
</dbReference>
<name>A0ABV0YV03_9TELE</name>
<evidence type="ECO:0000313" key="4">
    <source>
        <dbReference type="Proteomes" id="UP001469553"/>
    </source>
</evidence>
<dbReference type="InterPro" id="IPR007053">
    <property type="entry name" value="LRAT_dom"/>
</dbReference>
<accession>A0ABV0YV03</accession>
<dbReference type="Pfam" id="PF04970">
    <property type="entry name" value="LRAT"/>
    <property type="match status" value="1"/>
</dbReference>
<comment type="caution">
    <text evidence="3">The sequence shown here is derived from an EMBL/GenBank/DDBJ whole genome shotgun (WGS) entry which is preliminary data.</text>
</comment>
<sequence length="196" mass="22098">MKNLILIVVTLFLASITLVIYGEAYNFGDMIAFNRKIRCSCKSFTYKHYAIYVGSMNLTGKLENQDIFHLTGPLKGRKLSTCIFSELAKEGDHKLDNYLDELWKKNGTEIDVPGIKKRIEEKYRHCGIWLPLTNNCEHIATYVRYGLSVSLQCGTSAAKMVSNPKVKKEILDTIKETLNVPTCESSCSLSRGDKSS</sequence>
<feature type="domain" description="LRAT" evidence="2">
    <location>
        <begin position="38"/>
        <end position="152"/>
    </location>
</feature>
<organism evidence="3 4">
    <name type="scientific">Ameca splendens</name>
    <dbReference type="NCBI Taxonomy" id="208324"/>
    <lineage>
        <taxon>Eukaryota</taxon>
        <taxon>Metazoa</taxon>
        <taxon>Chordata</taxon>
        <taxon>Craniata</taxon>
        <taxon>Vertebrata</taxon>
        <taxon>Euteleostomi</taxon>
        <taxon>Actinopterygii</taxon>
        <taxon>Neopterygii</taxon>
        <taxon>Teleostei</taxon>
        <taxon>Neoteleostei</taxon>
        <taxon>Acanthomorphata</taxon>
        <taxon>Ovalentaria</taxon>
        <taxon>Atherinomorphae</taxon>
        <taxon>Cyprinodontiformes</taxon>
        <taxon>Goodeidae</taxon>
        <taxon>Ameca</taxon>
    </lineage>
</organism>
<feature type="signal peptide" evidence="1">
    <location>
        <begin position="1"/>
        <end position="24"/>
    </location>
</feature>
<gene>
    <name evidence="3" type="ORF">AMECASPLE_037529</name>
</gene>
<protein>
    <recommendedName>
        <fullName evidence="2">LRAT domain-containing protein</fullName>
    </recommendedName>
</protein>
<feature type="chain" id="PRO_5045414002" description="LRAT domain-containing protein" evidence="1">
    <location>
        <begin position="25"/>
        <end position="196"/>
    </location>
</feature>
<keyword evidence="4" id="KW-1185">Reference proteome</keyword>
<evidence type="ECO:0000313" key="3">
    <source>
        <dbReference type="EMBL" id="MEQ2297719.1"/>
    </source>
</evidence>
<dbReference type="Gene3D" id="3.90.1720.10">
    <property type="entry name" value="endopeptidase domain like (from Nostoc punctiforme)"/>
    <property type="match status" value="1"/>
</dbReference>
<dbReference type="EMBL" id="JAHRIP010044015">
    <property type="protein sequence ID" value="MEQ2297719.1"/>
    <property type="molecule type" value="Genomic_DNA"/>
</dbReference>
<proteinExistence type="predicted"/>
<dbReference type="Proteomes" id="UP001469553">
    <property type="component" value="Unassembled WGS sequence"/>
</dbReference>
<evidence type="ECO:0000256" key="1">
    <source>
        <dbReference type="SAM" id="SignalP"/>
    </source>
</evidence>
<reference evidence="3 4" key="1">
    <citation type="submission" date="2021-06" db="EMBL/GenBank/DDBJ databases">
        <authorList>
            <person name="Palmer J.M."/>
        </authorList>
    </citation>
    <scope>NUCLEOTIDE SEQUENCE [LARGE SCALE GENOMIC DNA]</scope>
    <source>
        <strain evidence="3 4">AS_MEX2019</strain>
        <tissue evidence="3">Muscle</tissue>
    </source>
</reference>
<evidence type="ECO:0000259" key="2">
    <source>
        <dbReference type="PROSITE" id="PS51934"/>
    </source>
</evidence>
<keyword evidence="1" id="KW-0732">Signal</keyword>